<evidence type="ECO:0000256" key="14">
    <source>
        <dbReference type="RuleBase" id="RU363109"/>
    </source>
</evidence>
<evidence type="ECO:0000313" key="15">
    <source>
        <dbReference type="EMBL" id="KHN22833.1"/>
    </source>
</evidence>
<dbReference type="GO" id="GO:0030497">
    <property type="term" value="P:fatty acid elongation"/>
    <property type="evidence" value="ECO:0007669"/>
    <property type="project" value="TreeGrafter"/>
</dbReference>
<dbReference type="EC" id="4.2.1.134" evidence="4 14"/>
<evidence type="ECO:0000256" key="11">
    <source>
        <dbReference type="ARBA" id="ARBA00023160"/>
    </source>
</evidence>
<gene>
    <name evidence="15" type="ORF">glysoja_040038</name>
</gene>
<comment type="function">
    <text evidence="14">Catalyzes the third of the four reactions of the long-chain fatty acids elongation cycle. This endoplasmic reticulum-bound enzymatic process, allows the addition of two carbons to the chain of long- and very long-chain fatty acids/VLCFAs per cycle. This enzyme catalyzes the dehydration of the 3-hydroxyacyl-CoA intermediate into trans-2,3-enoyl-CoA, within each cycle of fatty acid elongation. Thereby, it participates to the production of VLCFAs of different chain lengths that are involved in multiple biological processes as precursors of membrane lipids and lipid mediators.</text>
</comment>
<evidence type="ECO:0000256" key="5">
    <source>
        <dbReference type="ARBA" id="ARBA00022516"/>
    </source>
</evidence>
<feature type="transmembrane region" description="Helical" evidence="14">
    <location>
        <begin position="86"/>
        <end position="106"/>
    </location>
</feature>
<feature type="transmembrane region" description="Helical" evidence="14">
    <location>
        <begin position="126"/>
        <end position="147"/>
    </location>
</feature>
<dbReference type="InterPro" id="IPR007482">
    <property type="entry name" value="Tyr_Pase-like_PTPLA"/>
</dbReference>
<dbReference type="GO" id="GO:0005789">
    <property type="term" value="C:endoplasmic reticulum membrane"/>
    <property type="evidence" value="ECO:0007669"/>
    <property type="project" value="UniProtKB-SubCell"/>
</dbReference>
<evidence type="ECO:0000256" key="4">
    <source>
        <dbReference type="ARBA" id="ARBA00013122"/>
    </source>
</evidence>
<evidence type="ECO:0000256" key="7">
    <source>
        <dbReference type="ARBA" id="ARBA00022832"/>
    </source>
</evidence>
<evidence type="ECO:0000256" key="10">
    <source>
        <dbReference type="ARBA" id="ARBA00023136"/>
    </source>
</evidence>
<keyword evidence="12 14" id="KW-0456">Lyase</keyword>
<comment type="catalytic activity">
    <reaction evidence="13 14">
        <text>a very-long-chain (3R)-3-hydroxyacyl-CoA = a very-long-chain (2E)-enoyl-CoA + H2O</text>
        <dbReference type="Rhea" id="RHEA:45812"/>
        <dbReference type="ChEBI" id="CHEBI:15377"/>
        <dbReference type="ChEBI" id="CHEBI:83728"/>
        <dbReference type="ChEBI" id="CHEBI:85440"/>
        <dbReference type="EC" id="4.2.1.134"/>
    </reaction>
</comment>
<keyword evidence="5 14" id="KW-0444">Lipid biosynthesis</keyword>
<dbReference type="PANTHER" id="PTHR11035:SF3">
    <property type="entry name" value="VERY-LONG-CHAIN (3R)-3-HYDROXYACYL-COA DEHYDRATASE"/>
    <property type="match status" value="1"/>
</dbReference>
<comment type="subcellular location">
    <subcellularLocation>
        <location evidence="14">Endoplasmic reticulum membrane</location>
        <topology evidence="14">Multi-pass membrane protein</topology>
    </subcellularLocation>
    <subcellularLocation>
        <location evidence="1">Membrane</location>
        <topology evidence="1">Multi-pass membrane protein</topology>
    </subcellularLocation>
</comment>
<evidence type="ECO:0000256" key="2">
    <source>
        <dbReference type="ARBA" id="ARBA00005194"/>
    </source>
</evidence>
<reference evidence="15" key="1">
    <citation type="submission" date="2014-07" db="EMBL/GenBank/DDBJ databases">
        <title>Identification of a novel salt tolerance gene in wild soybean by whole-genome sequencing.</title>
        <authorList>
            <person name="Lam H.-M."/>
            <person name="Qi X."/>
            <person name="Li M.-W."/>
            <person name="Liu X."/>
            <person name="Xie M."/>
            <person name="Ni M."/>
            <person name="Xu X."/>
        </authorList>
    </citation>
    <scope>NUCLEOTIDE SEQUENCE [LARGE SCALE GENOMIC DNA]</scope>
    <source>
        <tissue evidence="15">Root</tissue>
    </source>
</reference>
<comment type="pathway">
    <text evidence="2 14">Lipid metabolism; fatty acid biosynthesis.</text>
</comment>
<keyword evidence="8 14" id="KW-1133">Transmembrane helix</keyword>
<evidence type="ECO:0000256" key="9">
    <source>
        <dbReference type="ARBA" id="ARBA00023098"/>
    </source>
</evidence>
<evidence type="ECO:0000256" key="12">
    <source>
        <dbReference type="ARBA" id="ARBA00023239"/>
    </source>
</evidence>
<dbReference type="Pfam" id="PF04387">
    <property type="entry name" value="PTPLA"/>
    <property type="match status" value="1"/>
</dbReference>
<organism evidence="15">
    <name type="scientific">Glycine soja</name>
    <name type="common">Wild soybean</name>
    <dbReference type="NCBI Taxonomy" id="3848"/>
    <lineage>
        <taxon>Eukaryota</taxon>
        <taxon>Viridiplantae</taxon>
        <taxon>Streptophyta</taxon>
        <taxon>Embryophyta</taxon>
        <taxon>Tracheophyta</taxon>
        <taxon>Spermatophyta</taxon>
        <taxon>Magnoliopsida</taxon>
        <taxon>eudicotyledons</taxon>
        <taxon>Gunneridae</taxon>
        <taxon>Pentapetalae</taxon>
        <taxon>rosids</taxon>
        <taxon>fabids</taxon>
        <taxon>Fabales</taxon>
        <taxon>Fabaceae</taxon>
        <taxon>Papilionoideae</taxon>
        <taxon>50 kb inversion clade</taxon>
        <taxon>NPAAA clade</taxon>
        <taxon>indigoferoid/millettioid clade</taxon>
        <taxon>Phaseoleae</taxon>
        <taxon>Glycine</taxon>
        <taxon>Glycine subgen. Soja</taxon>
    </lineage>
</organism>
<keyword evidence="7 14" id="KW-0276">Fatty acid metabolism</keyword>
<evidence type="ECO:0000256" key="3">
    <source>
        <dbReference type="ARBA" id="ARBA00007811"/>
    </source>
</evidence>
<dbReference type="GO" id="GO:0102158">
    <property type="term" value="F:very-long-chain (3R)-3-hydroxyacyl-CoA dehydratase activity"/>
    <property type="evidence" value="ECO:0007669"/>
    <property type="project" value="UniProtKB-EC"/>
</dbReference>
<dbReference type="GO" id="GO:0030148">
    <property type="term" value="P:sphingolipid biosynthetic process"/>
    <property type="evidence" value="ECO:0007669"/>
    <property type="project" value="TreeGrafter"/>
</dbReference>
<feature type="transmembrane region" description="Helical" evidence="14">
    <location>
        <begin position="167"/>
        <end position="187"/>
    </location>
</feature>
<dbReference type="EMBL" id="KN656845">
    <property type="protein sequence ID" value="KHN22833.1"/>
    <property type="molecule type" value="Genomic_DNA"/>
</dbReference>
<name>A0A0B2QSP6_GLYSO</name>
<comment type="similarity">
    <text evidence="3 14">Belongs to the very long-chain fatty acids dehydratase HACD family.</text>
</comment>
<evidence type="ECO:0000256" key="13">
    <source>
        <dbReference type="ARBA" id="ARBA00036671"/>
    </source>
</evidence>
<dbReference type="PANTHER" id="PTHR11035">
    <property type="entry name" value="VERY-LONG-CHAIN (3R)-3-HYDROXYACYL-COA DEHYDRATASE"/>
    <property type="match status" value="1"/>
</dbReference>
<dbReference type="GO" id="GO:0042761">
    <property type="term" value="P:very long-chain fatty acid biosynthetic process"/>
    <property type="evidence" value="ECO:0007669"/>
    <property type="project" value="TreeGrafter"/>
</dbReference>
<dbReference type="UniPathway" id="UPA00094"/>
<dbReference type="Proteomes" id="UP000053555">
    <property type="component" value="Unassembled WGS sequence"/>
</dbReference>
<proteinExistence type="inferred from homology"/>
<evidence type="ECO:0000256" key="6">
    <source>
        <dbReference type="ARBA" id="ARBA00022692"/>
    </source>
</evidence>
<protein>
    <recommendedName>
        <fullName evidence="4 14">Very-long-chain (3R)-3-hydroxyacyl-CoA dehydratase</fullName>
        <ecNumber evidence="4 14">4.2.1.134</ecNumber>
    </recommendedName>
</protein>
<feature type="transmembrane region" description="Helical" evidence="14">
    <location>
        <begin position="52"/>
        <end position="74"/>
    </location>
</feature>
<dbReference type="AlphaFoldDB" id="A0A0B2QSP6"/>
<keyword evidence="11 14" id="KW-0275">Fatty acid biosynthesis</keyword>
<sequence>MAGFFSLLRRLYLSLYNWTVLFGWCQVLYFVLKTLNESGHQYVYNAAEKPLLYAQTAAVLEILHGLVGLVRSPVTATLPQISSRLFLVWGILWSFPEIIRYSFFGFKETFGFTPSWLLWLRYSSFLVLYPTGISSEVGLIYIALPFIKASEKYCIRMPNKLNSSFDYFYAAIVAMGIYVPGSSPHLYTYMLAQRKKALSKSKRE</sequence>
<keyword evidence="14" id="KW-0256">Endoplasmic reticulum</keyword>
<keyword evidence="6 14" id="KW-0812">Transmembrane</keyword>
<keyword evidence="10 14" id="KW-0472">Membrane</keyword>
<evidence type="ECO:0000256" key="8">
    <source>
        <dbReference type="ARBA" id="ARBA00022989"/>
    </source>
</evidence>
<keyword evidence="9 14" id="KW-0443">Lipid metabolism</keyword>
<accession>A0A0B2QSP6</accession>
<evidence type="ECO:0000256" key="1">
    <source>
        <dbReference type="ARBA" id="ARBA00004141"/>
    </source>
</evidence>
<feature type="transmembrane region" description="Helical" evidence="14">
    <location>
        <begin position="12"/>
        <end position="32"/>
    </location>
</feature>